<dbReference type="Pfam" id="PF13833">
    <property type="entry name" value="EF-hand_8"/>
    <property type="match status" value="1"/>
</dbReference>
<dbReference type="GO" id="GO:0016460">
    <property type="term" value="C:myosin II complex"/>
    <property type="evidence" value="ECO:0007669"/>
    <property type="project" value="TreeGrafter"/>
</dbReference>
<keyword evidence="2" id="KW-0106">Calcium</keyword>
<dbReference type="SMART" id="SM00054">
    <property type="entry name" value="EFh"/>
    <property type="match status" value="2"/>
</dbReference>
<keyword evidence="4" id="KW-1185">Reference proteome</keyword>
<protein>
    <submittedName>
        <fullName evidence="3">Uncharacterized protein</fullName>
    </submittedName>
</protein>
<dbReference type="GO" id="GO:0005509">
    <property type="term" value="F:calcium ion binding"/>
    <property type="evidence" value="ECO:0007669"/>
    <property type="project" value="InterPro"/>
</dbReference>
<keyword evidence="1" id="KW-0677">Repeat</keyword>
<evidence type="ECO:0000256" key="2">
    <source>
        <dbReference type="ARBA" id="ARBA00022837"/>
    </source>
</evidence>
<dbReference type="Gene3D" id="1.10.238.10">
    <property type="entry name" value="EF-hand"/>
    <property type="match status" value="2"/>
</dbReference>
<dbReference type="InterPro" id="IPR018247">
    <property type="entry name" value="EF_Hand_1_Ca_BS"/>
</dbReference>
<dbReference type="AlphaFoldDB" id="A0A8J1UJN3"/>
<dbReference type="Proteomes" id="UP000749559">
    <property type="component" value="Unassembled WGS sequence"/>
</dbReference>
<dbReference type="InterPro" id="IPR011992">
    <property type="entry name" value="EF-hand-dom_pair"/>
</dbReference>
<sequence>MKITYYYPAGDEETFEMTEEQITVVRDVFDNYVGEDVYLSVKKLGDIMKDLGYNLKKQQIRSLMETCDADGSGTLDFDEFLPLVAHEMKKKEDEKFYFNLFRILDKKKRGWIGVNDMRYILEGMSKELELTTEEIDDMITDIDEDGNGQVSFQEFLTLMTSE</sequence>
<dbReference type="FunFam" id="1.10.238.10:FF:000001">
    <property type="entry name" value="Calmodulin 1"/>
    <property type="match status" value="1"/>
</dbReference>
<dbReference type="InterPro" id="IPR050230">
    <property type="entry name" value="CALM/Myosin/TropC-like"/>
</dbReference>
<dbReference type="PANTHER" id="PTHR23048:SF0">
    <property type="entry name" value="CALMODULIN LIKE 3"/>
    <property type="match status" value="1"/>
</dbReference>
<evidence type="ECO:0000313" key="3">
    <source>
        <dbReference type="EMBL" id="CAH1803078.1"/>
    </source>
</evidence>
<evidence type="ECO:0000313" key="4">
    <source>
        <dbReference type="Proteomes" id="UP000749559"/>
    </source>
</evidence>
<dbReference type="PROSITE" id="PS50222">
    <property type="entry name" value="EF_HAND_2"/>
    <property type="match status" value="3"/>
</dbReference>
<dbReference type="OrthoDB" id="26525at2759"/>
<dbReference type="SUPFAM" id="SSF47473">
    <property type="entry name" value="EF-hand"/>
    <property type="match status" value="1"/>
</dbReference>
<dbReference type="Pfam" id="PF13499">
    <property type="entry name" value="EF-hand_7"/>
    <property type="match status" value="1"/>
</dbReference>
<proteinExistence type="predicted"/>
<reference evidence="3" key="1">
    <citation type="submission" date="2022-03" db="EMBL/GenBank/DDBJ databases">
        <authorList>
            <person name="Martin C."/>
        </authorList>
    </citation>
    <scope>NUCLEOTIDE SEQUENCE</scope>
</reference>
<dbReference type="EMBL" id="CAIIXF020000246">
    <property type="protein sequence ID" value="CAH1803078.1"/>
    <property type="molecule type" value="Genomic_DNA"/>
</dbReference>
<evidence type="ECO:0000256" key="1">
    <source>
        <dbReference type="ARBA" id="ARBA00022737"/>
    </source>
</evidence>
<comment type="caution">
    <text evidence="3">The sequence shown here is derived from an EMBL/GenBank/DDBJ whole genome shotgun (WGS) entry which is preliminary data.</text>
</comment>
<gene>
    <name evidence="3" type="ORF">OFUS_LOCUS26701</name>
</gene>
<name>A0A8J1UJN3_OWEFU</name>
<dbReference type="PROSITE" id="PS00018">
    <property type="entry name" value="EF_HAND_1"/>
    <property type="match status" value="2"/>
</dbReference>
<organism evidence="3 4">
    <name type="scientific">Owenia fusiformis</name>
    <name type="common">Polychaete worm</name>
    <dbReference type="NCBI Taxonomy" id="6347"/>
    <lineage>
        <taxon>Eukaryota</taxon>
        <taxon>Metazoa</taxon>
        <taxon>Spiralia</taxon>
        <taxon>Lophotrochozoa</taxon>
        <taxon>Annelida</taxon>
        <taxon>Polychaeta</taxon>
        <taxon>Sedentaria</taxon>
        <taxon>Canalipalpata</taxon>
        <taxon>Sabellida</taxon>
        <taxon>Oweniida</taxon>
        <taxon>Oweniidae</taxon>
        <taxon>Owenia</taxon>
    </lineage>
</organism>
<dbReference type="CDD" id="cd00051">
    <property type="entry name" value="EFh"/>
    <property type="match status" value="1"/>
</dbReference>
<accession>A0A8J1UJN3</accession>
<dbReference type="PANTHER" id="PTHR23048">
    <property type="entry name" value="MYOSIN LIGHT CHAIN 1, 3"/>
    <property type="match status" value="1"/>
</dbReference>
<dbReference type="InterPro" id="IPR002048">
    <property type="entry name" value="EF_hand_dom"/>
</dbReference>